<dbReference type="PATRIC" id="fig|1538.10.peg.2359"/>
<accession>A0A168PIV0</accession>
<proteinExistence type="predicted"/>
<evidence type="ECO:0000313" key="2">
    <source>
        <dbReference type="Proteomes" id="UP000077407"/>
    </source>
</evidence>
<dbReference type="RefSeq" id="WP_063555401.1">
    <property type="nucleotide sequence ID" value="NZ_LITT01000019.1"/>
</dbReference>
<dbReference type="Proteomes" id="UP000077407">
    <property type="component" value="Unassembled WGS sequence"/>
</dbReference>
<reference evidence="1 2" key="1">
    <citation type="journal article" date="2015" name="Biotechnol. Bioeng.">
        <title>Genome sequence and phenotypic characterization of Caulobacter segnis.</title>
        <authorList>
            <person name="Patel S."/>
            <person name="Fletcher B."/>
            <person name="Scott D.C."/>
            <person name="Ely B."/>
        </authorList>
    </citation>
    <scope>NUCLEOTIDE SEQUENCE [LARGE SCALE GENOMIC DNA]</scope>
    <source>
        <strain evidence="1 2">ERI-2</strain>
    </source>
</reference>
<comment type="caution">
    <text evidence="1">The sequence shown here is derived from an EMBL/GenBank/DDBJ whole genome shotgun (WGS) entry which is preliminary data.</text>
</comment>
<evidence type="ECO:0000313" key="1">
    <source>
        <dbReference type="EMBL" id="OAA87799.1"/>
    </source>
</evidence>
<dbReference type="EMBL" id="LITT01000019">
    <property type="protein sequence ID" value="OAA87799.1"/>
    <property type="molecule type" value="Genomic_DNA"/>
</dbReference>
<organism evidence="1 2">
    <name type="scientific">Clostridium ljungdahlii</name>
    <dbReference type="NCBI Taxonomy" id="1538"/>
    <lineage>
        <taxon>Bacteria</taxon>
        <taxon>Bacillati</taxon>
        <taxon>Bacillota</taxon>
        <taxon>Clostridia</taxon>
        <taxon>Eubacteriales</taxon>
        <taxon>Clostridiaceae</taxon>
        <taxon>Clostridium</taxon>
    </lineage>
</organism>
<dbReference type="AlphaFoldDB" id="A0A168PIV0"/>
<gene>
    <name evidence="1" type="ORF">WY13_01914</name>
</gene>
<protein>
    <submittedName>
        <fullName evidence="1">Uncharacterized protein</fullName>
    </submittedName>
</protein>
<sequence>MKWNEARKVYPNKWLLFEAIEACSEGGKRIVEELSVINVYDNGKEALKEYAEKHKKDKSREMYVYNTKNEQLLIEERNWIGVRKNG</sequence>
<dbReference type="OrthoDB" id="5770817at2"/>
<name>A0A168PIV0_9CLOT</name>